<organism evidence="2 3">
    <name type="scientific">Eumeta variegata</name>
    <name type="common">Bagworm moth</name>
    <name type="synonym">Eumeta japonica</name>
    <dbReference type="NCBI Taxonomy" id="151549"/>
    <lineage>
        <taxon>Eukaryota</taxon>
        <taxon>Metazoa</taxon>
        <taxon>Ecdysozoa</taxon>
        <taxon>Arthropoda</taxon>
        <taxon>Hexapoda</taxon>
        <taxon>Insecta</taxon>
        <taxon>Pterygota</taxon>
        <taxon>Neoptera</taxon>
        <taxon>Endopterygota</taxon>
        <taxon>Lepidoptera</taxon>
        <taxon>Glossata</taxon>
        <taxon>Ditrysia</taxon>
        <taxon>Tineoidea</taxon>
        <taxon>Psychidae</taxon>
        <taxon>Oiketicinae</taxon>
        <taxon>Eumeta</taxon>
    </lineage>
</organism>
<dbReference type="EMBL" id="BGZK01001825">
    <property type="protein sequence ID" value="GBP86941.1"/>
    <property type="molecule type" value="Genomic_DNA"/>
</dbReference>
<evidence type="ECO:0000313" key="2">
    <source>
        <dbReference type="EMBL" id="GBP86941.1"/>
    </source>
</evidence>
<gene>
    <name evidence="2" type="ORF">EVAR_60923_1</name>
</gene>
<dbReference type="Proteomes" id="UP000299102">
    <property type="component" value="Unassembled WGS sequence"/>
</dbReference>
<feature type="region of interest" description="Disordered" evidence="1">
    <location>
        <begin position="34"/>
        <end position="53"/>
    </location>
</feature>
<keyword evidence="3" id="KW-1185">Reference proteome</keyword>
<evidence type="ECO:0000256" key="1">
    <source>
        <dbReference type="SAM" id="MobiDB-lite"/>
    </source>
</evidence>
<evidence type="ECO:0000313" key="3">
    <source>
        <dbReference type="Proteomes" id="UP000299102"/>
    </source>
</evidence>
<name>A0A4C1ZDT9_EUMVA</name>
<reference evidence="2 3" key="1">
    <citation type="journal article" date="2019" name="Commun. Biol.">
        <title>The bagworm genome reveals a unique fibroin gene that provides high tensile strength.</title>
        <authorList>
            <person name="Kono N."/>
            <person name="Nakamura H."/>
            <person name="Ohtoshi R."/>
            <person name="Tomita M."/>
            <person name="Numata K."/>
            <person name="Arakawa K."/>
        </authorList>
    </citation>
    <scope>NUCLEOTIDE SEQUENCE [LARGE SCALE GENOMIC DNA]</scope>
</reference>
<comment type="caution">
    <text evidence="2">The sequence shown here is derived from an EMBL/GenBank/DDBJ whole genome shotgun (WGS) entry which is preliminary data.</text>
</comment>
<proteinExistence type="predicted"/>
<dbReference type="AlphaFoldDB" id="A0A4C1ZDT9"/>
<sequence>MFVFNQIGLYADEGDRGVEQKMLPGFSPHLRIRTRVRENRSGSRPEPPSRWPRSNEKTILLMCALCYSLISRPISGAGPVRSLAVTARGTAVRFVPIKRRLRRI</sequence>
<protein>
    <submittedName>
        <fullName evidence="2">Uncharacterized protein</fullName>
    </submittedName>
</protein>
<accession>A0A4C1ZDT9</accession>